<reference evidence="3" key="2">
    <citation type="submission" date="2023-06" db="EMBL/GenBank/DDBJ databases">
        <authorList>
            <consortium name="Lawrence Berkeley National Laboratory"/>
            <person name="Haridas S."/>
            <person name="Hensen N."/>
            <person name="Bonometti L."/>
            <person name="Westerberg I."/>
            <person name="Brannstrom I.O."/>
            <person name="Guillou S."/>
            <person name="Cros-Aarteil S."/>
            <person name="Calhoun S."/>
            <person name="Kuo A."/>
            <person name="Mondo S."/>
            <person name="Pangilinan J."/>
            <person name="Riley R."/>
            <person name="LaButti K."/>
            <person name="Andreopoulos B."/>
            <person name="Lipzen A."/>
            <person name="Chen C."/>
            <person name="Yanf M."/>
            <person name="Daum C."/>
            <person name="Ng V."/>
            <person name="Clum A."/>
            <person name="Steindorff A."/>
            <person name="Ohm R."/>
            <person name="Martin F."/>
            <person name="Silar P."/>
            <person name="Natvig D."/>
            <person name="Lalanne C."/>
            <person name="Gautier V."/>
            <person name="Ament-velasquez S.L."/>
            <person name="Kruys A."/>
            <person name="Hutchinson M.I."/>
            <person name="Powell A.J."/>
            <person name="Barry K."/>
            <person name="Miller A.N."/>
            <person name="Grigoriev I.V."/>
            <person name="Debuchy R."/>
            <person name="Gladieux P."/>
            <person name="Thoren M.H."/>
            <person name="Johannesson H."/>
        </authorList>
    </citation>
    <scope>NUCLEOTIDE SEQUENCE</scope>
    <source>
        <strain evidence="3">CBS 232.78</strain>
    </source>
</reference>
<keyword evidence="2" id="KW-1133">Transmembrane helix</keyword>
<name>A0AAE0NUI5_9PEZI</name>
<feature type="region of interest" description="Disordered" evidence="1">
    <location>
        <begin position="1"/>
        <end position="23"/>
    </location>
</feature>
<dbReference type="Proteomes" id="UP001285441">
    <property type="component" value="Unassembled WGS sequence"/>
</dbReference>
<protein>
    <submittedName>
        <fullName evidence="3">Uncharacterized protein</fullName>
    </submittedName>
</protein>
<keyword evidence="2" id="KW-0812">Transmembrane</keyword>
<dbReference type="PANTHER" id="PTHR35896">
    <property type="entry name" value="IG-LIKE DOMAIN-CONTAINING PROTEIN"/>
    <property type="match status" value="1"/>
</dbReference>
<reference evidence="3" key="1">
    <citation type="journal article" date="2023" name="Mol. Phylogenet. Evol.">
        <title>Genome-scale phylogeny and comparative genomics of the fungal order Sordariales.</title>
        <authorList>
            <person name="Hensen N."/>
            <person name="Bonometti L."/>
            <person name="Westerberg I."/>
            <person name="Brannstrom I.O."/>
            <person name="Guillou S."/>
            <person name="Cros-Aarteil S."/>
            <person name="Calhoun S."/>
            <person name="Haridas S."/>
            <person name="Kuo A."/>
            <person name="Mondo S."/>
            <person name="Pangilinan J."/>
            <person name="Riley R."/>
            <person name="LaButti K."/>
            <person name="Andreopoulos B."/>
            <person name="Lipzen A."/>
            <person name="Chen C."/>
            <person name="Yan M."/>
            <person name="Daum C."/>
            <person name="Ng V."/>
            <person name="Clum A."/>
            <person name="Steindorff A."/>
            <person name="Ohm R.A."/>
            <person name="Martin F."/>
            <person name="Silar P."/>
            <person name="Natvig D.O."/>
            <person name="Lalanne C."/>
            <person name="Gautier V."/>
            <person name="Ament-Velasquez S.L."/>
            <person name="Kruys A."/>
            <person name="Hutchinson M.I."/>
            <person name="Powell A.J."/>
            <person name="Barry K."/>
            <person name="Miller A.N."/>
            <person name="Grigoriev I.V."/>
            <person name="Debuchy R."/>
            <person name="Gladieux P."/>
            <person name="Hiltunen Thoren M."/>
            <person name="Johannesson H."/>
        </authorList>
    </citation>
    <scope>NUCLEOTIDE SEQUENCE</scope>
    <source>
        <strain evidence="3">CBS 232.78</strain>
    </source>
</reference>
<dbReference type="InterPro" id="IPR053008">
    <property type="entry name" value="Phomopsin_biosynth_assoc"/>
</dbReference>
<dbReference type="EMBL" id="JAULSW010000003">
    <property type="protein sequence ID" value="KAK3387942.1"/>
    <property type="molecule type" value="Genomic_DNA"/>
</dbReference>
<accession>A0AAE0NUI5</accession>
<comment type="caution">
    <text evidence="3">The sequence shown here is derived from an EMBL/GenBank/DDBJ whole genome shotgun (WGS) entry which is preliminary data.</text>
</comment>
<evidence type="ECO:0000313" key="3">
    <source>
        <dbReference type="EMBL" id="KAK3387942.1"/>
    </source>
</evidence>
<organism evidence="3 4">
    <name type="scientific">Podospora didyma</name>
    <dbReference type="NCBI Taxonomy" id="330526"/>
    <lineage>
        <taxon>Eukaryota</taxon>
        <taxon>Fungi</taxon>
        <taxon>Dikarya</taxon>
        <taxon>Ascomycota</taxon>
        <taxon>Pezizomycotina</taxon>
        <taxon>Sordariomycetes</taxon>
        <taxon>Sordariomycetidae</taxon>
        <taxon>Sordariales</taxon>
        <taxon>Podosporaceae</taxon>
        <taxon>Podospora</taxon>
    </lineage>
</organism>
<proteinExistence type="predicted"/>
<keyword evidence="4" id="KW-1185">Reference proteome</keyword>
<gene>
    <name evidence="3" type="ORF">B0H63DRAFT_559372</name>
</gene>
<evidence type="ECO:0000313" key="4">
    <source>
        <dbReference type="Proteomes" id="UP001285441"/>
    </source>
</evidence>
<feature type="compositionally biased region" description="Basic and acidic residues" evidence="1">
    <location>
        <begin position="7"/>
        <end position="21"/>
    </location>
</feature>
<feature type="transmembrane region" description="Helical" evidence="2">
    <location>
        <begin position="46"/>
        <end position="68"/>
    </location>
</feature>
<evidence type="ECO:0000256" key="2">
    <source>
        <dbReference type="SAM" id="Phobius"/>
    </source>
</evidence>
<keyword evidence="2" id="KW-0472">Membrane</keyword>
<dbReference type="AlphaFoldDB" id="A0AAE0NUI5"/>
<dbReference type="PANTHER" id="PTHR35896:SF3">
    <property type="entry name" value="MAJOR FACILITATOR SUPERFAMILY TRANSPORTER"/>
    <property type="match status" value="1"/>
</dbReference>
<evidence type="ECO:0000256" key="1">
    <source>
        <dbReference type="SAM" id="MobiDB-lite"/>
    </source>
</evidence>
<sequence>MSPNDNLRQKASFEDSVRSSDDESGMTLLGEHMQLSSPKKRSRFHIILRLLLAATALVCGVSIVYTAFAVHSISLSSTTDFGDCGTQGSVEEARAKGCKFDPMSWIWVRPECYNADLIADFMNRTEFSWHTEPKLKPESRVPLDVVFRGDHPKLFTQKQYHLVHCAYMSKKLLKSIIDHTPIDDYLVSWKHEGHCEMVLLNDYLHEDVVCEAPKICPTHVQATWTTCKRY</sequence>